<dbReference type="InterPro" id="IPR009057">
    <property type="entry name" value="Homeodomain-like_sf"/>
</dbReference>
<dbReference type="EMBL" id="QRDW01000002">
    <property type="protein sequence ID" value="RED52370.1"/>
    <property type="molecule type" value="Genomic_DNA"/>
</dbReference>
<accession>A0A3D9HSD1</accession>
<keyword evidence="2" id="KW-1185">Reference proteome</keyword>
<evidence type="ECO:0000313" key="1">
    <source>
        <dbReference type="EMBL" id="RED52370.1"/>
    </source>
</evidence>
<proteinExistence type="predicted"/>
<dbReference type="Proteomes" id="UP000256845">
    <property type="component" value="Unassembled WGS sequence"/>
</dbReference>
<evidence type="ECO:0008006" key="3">
    <source>
        <dbReference type="Google" id="ProtNLM"/>
    </source>
</evidence>
<dbReference type="RefSeq" id="WP_115935907.1">
    <property type="nucleotide sequence ID" value="NZ_QRDW01000002.1"/>
</dbReference>
<gene>
    <name evidence="1" type="ORF">DFP90_102391</name>
</gene>
<organism evidence="1 2">
    <name type="scientific">Aestuariispira insulae</name>
    <dbReference type="NCBI Taxonomy" id="1461337"/>
    <lineage>
        <taxon>Bacteria</taxon>
        <taxon>Pseudomonadati</taxon>
        <taxon>Pseudomonadota</taxon>
        <taxon>Alphaproteobacteria</taxon>
        <taxon>Rhodospirillales</taxon>
        <taxon>Kiloniellaceae</taxon>
        <taxon>Aestuariispira</taxon>
    </lineage>
</organism>
<dbReference type="OrthoDB" id="7350398at2"/>
<dbReference type="SUPFAM" id="SSF46689">
    <property type="entry name" value="Homeodomain-like"/>
    <property type="match status" value="1"/>
</dbReference>
<protein>
    <recommendedName>
        <fullName evidence="3">Mor transcription activator family protein</fullName>
    </recommendedName>
</protein>
<dbReference type="AlphaFoldDB" id="A0A3D9HSD1"/>
<reference evidence="1 2" key="1">
    <citation type="submission" date="2018-07" db="EMBL/GenBank/DDBJ databases">
        <title>Genomic Encyclopedia of Type Strains, Phase III (KMG-III): the genomes of soil and plant-associated and newly described type strains.</title>
        <authorList>
            <person name="Whitman W."/>
        </authorList>
    </citation>
    <scope>NUCLEOTIDE SEQUENCE [LARGE SCALE GENOMIC DNA]</scope>
    <source>
        <strain evidence="1 2">CECT 8488</strain>
    </source>
</reference>
<sequence>MERHIFKGIPIYDEEAFAILETQFWENRSLILAGLPWLVSELIEWVGLRCALDLIYRHGGRKFYLRNERSDLSEKLGIDVPDQLYQRILQFSDSSGYVEIPSPWGVSERIRRALIWGDYKKGMTREEIRQTYGVSSRALSNIFKGKVMAGDGKRLIGSQ</sequence>
<comment type="caution">
    <text evidence="1">The sequence shown here is derived from an EMBL/GenBank/DDBJ whole genome shotgun (WGS) entry which is preliminary data.</text>
</comment>
<evidence type="ECO:0000313" key="2">
    <source>
        <dbReference type="Proteomes" id="UP000256845"/>
    </source>
</evidence>
<name>A0A3D9HSD1_9PROT</name>